<protein>
    <submittedName>
        <fullName evidence="2">Uncharacterized protein</fullName>
    </submittedName>
</protein>
<organism evidence="2 3">
    <name type="scientific">Ephemerocybe angulata</name>
    <dbReference type="NCBI Taxonomy" id="980116"/>
    <lineage>
        <taxon>Eukaryota</taxon>
        <taxon>Fungi</taxon>
        <taxon>Dikarya</taxon>
        <taxon>Basidiomycota</taxon>
        <taxon>Agaricomycotina</taxon>
        <taxon>Agaricomycetes</taxon>
        <taxon>Agaricomycetidae</taxon>
        <taxon>Agaricales</taxon>
        <taxon>Agaricineae</taxon>
        <taxon>Psathyrellaceae</taxon>
        <taxon>Ephemerocybe</taxon>
    </lineage>
</organism>
<gene>
    <name evidence="2" type="ORF">DFP72DRAFT_283223</name>
</gene>
<feature type="region of interest" description="Disordered" evidence="1">
    <location>
        <begin position="165"/>
        <end position="257"/>
    </location>
</feature>
<proteinExistence type="predicted"/>
<evidence type="ECO:0000313" key="3">
    <source>
        <dbReference type="Proteomes" id="UP000521943"/>
    </source>
</evidence>
<dbReference type="Proteomes" id="UP000521943">
    <property type="component" value="Unassembled WGS sequence"/>
</dbReference>
<keyword evidence="3" id="KW-1185">Reference proteome</keyword>
<feature type="compositionally biased region" description="Basic residues" evidence="1">
    <location>
        <begin position="191"/>
        <end position="201"/>
    </location>
</feature>
<evidence type="ECO:0000256" key="1">
    <source>
        <dbReference type="SAM" id="MobiDB-lite"/>
    </source>
</evidence>
<accession>A0A8H6I1H1</accession>
<evidence type="ECO:0000313" key="2">
    <source>
        <dbReference type="EMBL" id="KAF6756299.1"/>
    </source>
</evidence>
<dbReference type="AlphaFoldDB" id="A0A8H6I1H1"/>
<sequence length="268" mass="30161">MRWDAEGLVLIIASRHCYSRLCIDQRLLRATRETAKDGFVELAFVRAVAQSRRRLCARGLIGISGKIPASRLAPRRLAPRGTLIKARPSALKTTPMTHWNAEPCLAAMLHSLVLYLPRKEGQWEVYNAYNASKCDVLAQENKLFAPQRDPRPYHRTHISCEAMARPFPEERRRAQTQTCPSSPPSAYCQHIRSHSQTRTRPRNPPWHDANDWPRPRKLSIGKEALDPVSQDDSTTSNPLHSPSTRRLPPDPLCATIPASAPASLATCR</sequence>
<name>A0A8H6I1H1_9AGAR</name>
<dbReference type="EMBL" id="JACGCI010000026">
    <property type="protein sequence ID" value="KAF6756299.1"/>
    <property type="molecule type" value="Genomic_DNA"/>
</dbReference>
<feature type="compositionally biased region" description="Polar residues" evidence="1">
    <location>
        <begin position="230"/>
        <end position="244"/>
    </location>
</feature>
<comment type="caution">
    <text evidence="2">The sequence shown here is derived from an EMBL/GenBank/DDBJ whole genome shotgun (WGS) entry which is preliminary data.</text>
</comment>
<reference evidence="2 3" key="1">
    <citation type="submission" date="2020-07" db="EMBL/GenBank/DDBJ databases">
        <title>Comparative genomics of pyrophilous fungi reveals a link between fire events and developmental genes.</title>
        <authorList>
            <consortium name="DOE Joint Genome Institute"/>
            <person name="Steindorff A.S."/>
            <person name="Carver A."/>
            <person name="Calhoun S."/>
            <person name="Stillman K."/>
            <person name="Liu H."/>
            <person name="Lipzen A."/>
            <person name="Pangilinan J."/>
            <person name="Labutti K."/>
            <person name="Bruns T.D."/>
            <person name="Grigoriev I.V."/>
        </authorList>
    </citation>
    <scope>NUCLEOTIDE SEQUENCE [LARGE SCALE GENOMIC DNA]</scope>
    <source>
        <strain evidence="2 3">CBS 144469</strain>
    </source>
</reference>